<organism evidence="1 2">
    <name type="scientific">Salarchaeum japonicum</name>
    <dbReference type="NCBI Taxonomy" id="555573"/>
    <lineage>
        <taxon>Archaea</taxon>
        <taxon>Methanobacteriati</taxon>
        <taxon>Methanobacteriota</taxon>
        <taxon>Stenosarchaea group</taxon>
        <taxon>Halobacteria</taxon>
        <taxon>Halobacteriales</taxon>
        <taxon>Halobacteriaceae</taxon>
    </lineage>
</organism>
<accession>A0AAV3T1H1</accession>
<evidence type="ECO:0000313" key="1">
    <source>
        <dbReference type="EMBL" id="GAA0652553.1"/>
    </source>
</evidence>
<dbReference type="AlphaFoldDB" id="A0AAV3T1H1"/>
<protein>
    <submittedName>
        <fullName evidence="1">Uncharacterized protein</fullName>
    </submittedName>
</protein>
<dbReference type="EMBL" id="BAAADU010000002">
    <property type="protein sequence ID" value="GAA0652553.1"/>
    <property type="molecule type" value="Genomic_DNA"/>
</dbReference>
<sequence>MVISRALAIQFADANHISSRRNGCPLEPVASELPNVRGARVKGLRNVPGYAASSRTFNTVRRNPTPASATGGVR</sequence>
<comment type="caution">
    <text evidence="1">The sequence shown here is derived from an EMBL/GenBank/DDBJ whole genome shotgun (WGS) entry which is preliminary data.</text>
</comment>
<keyword evidence="2" id="KW-1185">Reference proteome</keyword>
<name>A0AAV3T1H1_9EURY</name>
<reference evidence="1 2" key="1">
    <citation type="journal article" date="2019" name="Int. J. Syst. Evol. Microbiol.">
        <title>The Global Catalogue of Microorganisms (GCM) 10K type strain sequencing project: providing services to taxonomists for standard genome sequencing and annotation.</title>
        <authorList>
            <consortium name="The Broad Institute Genomics Platform"/>
            <consortium name="The Broad Institute Genome Sequencing Center for Infectious Disease"/>
            <person name="Wu L."/>
            <person name="Ma J."/>
        </authorList>
    </citation>
    <scope>NUCLEOTIDE SEQUENCE [LARGE SCALE GENOMIC DNA]</scope>
    <source>
        <strain evidence="1 2">JCM 16327</strain>
    </source>
</reference>
<dbReference type="Proteomes" id="UP001500194">
    <property type="component" value="Unassembled WGS sequence"/>
</dbReference>
<gene>
    <name evidence="1" type="ORF">GCM10009019_14730</name>
</gene>
<proteinExistence type="predicted"/>
<evidence type="ECO:0000313" key="2">
    <source>
        <dbReference type="Proteomes" id="UP001500194"/>
    </source>
</evidence>